<feature type="compositionally biased region" description="Basic and acidic residues" evidence="1">
    <location>
        <begin position="12"/>
        <end position="29"/>
    </location>
</feature>
<protein>
    <submittedName>
        <fullName evidence="2">Uncharacterized protein</fullName>
    </submittedName>
</protein>
<evidence type="ECO:0000313" key="3">
    <source>
        <dbReference type="Proteomes" id="UP000886998"/>
    </source>
</evidence>
<proteinExistence type="predicted"/>
<dbReference type="OrthoDB" id="10469203at2759"/>
<accession>A0A8X7BRU3</accession>
<comment type="caution">
    <text evidence="2">The sequence shown here is derived from an EMBL/GenBank/DDBJ whole genome shotgun (WGS) entry which is preliminary data.</text>
</comment>
<keyword evidence="3" id="KW-1185">Reference proteome</keyword>
<name>A0A8X7BRU3_9ARAC</name>
<organism evidence="2 3">
    <name type="scientific">Trichonephila inaurata madagascariensis</name>
    <dbReference type="NCBI Taxonomy" id="2747483"/>
    <lineage>
        <taxon>Eukaryota</taxon>
        <taxon>Metazoa</taxon>
        <taxon>Ecdysozoa</taxon>
        <taxon>Arthropoda</taxon>
        <taxon>Chelicerata</taxon>
        <taxon>Arachnida</taxon>
        <taxon>Araneae</taxon>
        <taxon>Araneomorphae</taxon>
        <taxon>Entelegynae</taxon>
        <taxon>Araneoidea</taxon>
        <taxon>Nephilidae</taxon>
        <taxon>Trichonephila</taxon>
        <taxon>Trichonephila inaurata</taxon>
    </lineage>
</organism>
<dbReference type="AlphaFoldDB" id="A0A8X7BRU3"/>
<feature type="region of interest" description="Disordered" evidence="1">
    <location>
        <begin position="1"/>
        <end position="32"/>
    </location>
</feature>
<sequence>MSFRSHYLSHRLRGEVRDKKKPSNQERLKQGQYTEANQRFEYALGKTSFGENIEQIRNRLQEGLRLCKVKMNRKSEVEING</sequence>
<dbReference type="EMBL" id="BMAV01002213">
    <property type="protein sequence ID" value="GFY40968.1"/>
    <property type="molecule type" value="Genomic_DNA"/>
</dbReference>
<evidence type="ECO:0000313" key="2">
    <source>
        <dbReference type="EMBL" id="GFY40968.1"/>
    </source>
</evidence>
<gene>
    <name evidence="2" type="ORF">TNIN_365361</name>
</gene>
<dbReference type="Proteomes" id="UP000886998">
    <property type="component" value="Unassembled WGS sequence"/>
</dbReference>
<evidence type="ECO:0000256" key="1">
    <source>
        <dbReference type="SAM" id="MobiDB-lite"/>
    </source>
</evidence>
<reference evidence="2" key="1">
    <citation type="submission" date="2020-08" db="EMBL/GenBank/DDBJ databases">
        <title>Multicomponent nature underlies the extraordinary mechanical properties of spider dragline silk.</title>
        <authorList>
            <person name="Kono N."/>
            <person name="Nakamura H."/>
            <person name="Mori M."/>
            <person name="Yoshida Y."/>
            <person name="Ohtoshi R."/>
            <person name="Malay A.D."/>
            <person name="Moran D.A.P."/>
            <person name="Tomita M."/>
            <person name="Numata K."/>
            <person name="Arakawa K."/>
        </authorList>
    </citation>
    <scope>NUCLEOTIDE SEQUENCE</scope>
</reference>